<dbReference type="AlphaFoldDB" id="A0A212K7P2"/>
<sequence>MLASCAWCARRALPYCSLGGFSCIRLTENAKTMYVYMHKLEKFFYFYLCIYTYMRTVCKPQDREQGGAGPLPPFGSAWPWQVLF</sequence>
<name>A0A212K7P2_9DELT</name>
<proteinExistence type="predicted"/>
<accession>A0A212K7P2</accession>
<protein>
    <submittedName>
        <fullName evidence="1">Uncharacterized protein</fullName>
    </submittedName>
</protein>
<organism evidence="1">
    <name type="scientific">uncultured delta proteobacterium</name>
    <dbReference type="NCBI Taxonomy" id="34034"/>
    <lineage>
        <taxon>Bacteria</taxon>
        <taxon>Deltaproteobacteria</taxon>
        <taxon>environmental samples</taxon>
    </lineage>
</organism>
<gene>
    <name evidence="1" type="ORF">KL86DPRO_30093</name>
</gene>
<dbReference type="EMBL" id="FLUQ01000003">
    <property type="protein sequence ID" value="SBW07647.1"/>
    <property type="molecule type" value="Genomic_DNA"/>
</dbReference>
<reference evidence="1" key="1">
    <citation type="submission" date="2016-04" db="EMBL/GenBank/DDBJ databases">
        <authorList>
            <person name="Evans L.H."/>
            <person name="Alamgir A."/>
            <person name="Owens N."/>
            <person name="Weber N.D."/>
            <person name="Virtaneva K."/>
            <person name="Barbian K."/>
            <person name="Babar A."/>
            <person name="Rosenke K."/>
        </authorList>
    </citation>
    <scope>NUCLEOTIDE SEQUENCE</scope>
    <source>
        <strain evidence="1">86</strain>
    </source>
</reference>
<evidence type="ECO:0000313" key="1">
    <source>
        <dbReference type="EMBL" id="SBW07647.1"/>
    </source>
</evidence>